<gene>
    <name evidence="2" type="ORF">JKP88DRAFT_335399</name>
</gene>
<evidence type="ECO:0000256" key="1">
    <source>
        <dbReference type="SAM" id="MobiDB-lite"/>
    </source>
</evidence>
<dbReference type="Proteomes" id="UP000664859">
    <property type="component" value="Unassembled WGS sequence"/>
</dbReference>
<accession>A0A835YJM8</accession>
<feature type="compositionally biased region" description="Low complexity" evidence="1">
    <location>
        <begin position="156"/>
        <end position="165"/>
    </location>
</feature>
<feature type="region of interest" description="Disordered" evidence="1">
    <location>
        <begin position="129"/>
        <end position="165"/>
    </location>
</feature>
<organism evidence="2 3">
    <name type="scientific">Tribonema minus</name>
    <dbReference type="NCBI Taxonomy" id="303371"/>
    <lineage>
        <taxon>Eukaryota</taxon>
        <taxon>Sar</taxon>
        <taxon>Stramenopiles</taxon>
        <taxon>Ochrophyta</taxon>
        <taxon>PX clade</taxon>
        <taxon>Xanthophyceae</taxon>
        <taxon>Tribonematales</taxon>
        <taxon>Tribonemataceae</taxon>
        <taxon>Tribonema</taxon>
    </lineage>
</organism>
<reference evidence="2" key="1">
    <citation type="submission" date="2021-02" db="EMBL/GenBank/DDBJ databases">
        <title>First Annotated Genome of the Yellow-green Alga Tribonema minus.</title>
        <authorList>
            <person name="Mahan K.M."/>
        </authorList>
    </citation>
    <scope>NUCLEOTIDE SEQUENCE</scope>
    <source>
        <strain evidence="2">UTEX B ZZ1240</strain>
    </source>
</reference>
<proteinExistence type="predicted"/>
<dbReference type="EMBL" id="JAFCMP010000536">
    <property type="protein sequence ID" value="KAG5176534.1"/>
    <property type="molecule type" value="Genomic_DNA"/>
</dbReference>
<sequence>MSTGAVITAAAAAAAAPACIDVWGSFLCFLLGAFLTEAAYATAKRRCLDMAASRSEHITPAVTMLFTRGQALSLRAFRNAARAEFTALEGMNDRRRTDYMGPSAGAPAATAYHSAADYDFPVYEHPRQADAHERASRTAARDSIDAHARENDTARAGRVRPPAPAAPVAAAPAAAAAGAAAGYPDYERPRCGYKLAYYEGGWFLPNCAVAARLLGTGAEVVILAERHAPSDGIVLQVPVGYVKVKDRNVREN</sequence>
<name>A0A835YJM8_9STRA</name>
<evidence type="ECO:0000313" key="2">
    <source>
        <dbReference type="EMBL" id="KAG5176534.1"/>
    </source>
</evidence>
<evidence type="ECO:0000313" key="3">
    <source>
        <dbReference type="Proteomes" id="UP000664859"/>
    </source>
</evidence>
<dbReference type="AlphaFoldDB" id="A0A835YJM8"/>
<keyword evidence="3" id="KW-1185">Reference proteome</keyword>
<comment type="caution">
    <text evidence="2">The sequence shown here is derived from an EMBL/GenBank/DDBJ whole genome shotgun (WGS) entry which is preliminary data.</text>
</comment>
<protein>
    <submittedName>
        <fullName evidence="2">Uncharacterized protein</fullName>
    </submittedName>
</protein>
<feature type="compositionally biased region" description="Basic and acidic residues" evidence="1">
    <location>
        <begin position="129"/>
        <end position="155"/>
    </location>
</feature>